<name>M2MNQ9_BAUPA</name>
<dbReference type="Pfam" id="PF01585">
    <property type="entry name" value="G-patch"/>
    <property type="match status" value="1"/>
</dbReference>
<reference evidence="5 6" key="1">
    <citation type="journal article" date="2012" name="PLoS Pathog.">
        <title>Diverse lifestyles and strategies of plant pathogenesis encoded in the genomes of eighteen Dothideomycetes fungi.</title>
        <authorList>
            <person name="Ohm R.A."/>
            <person name="Feau N."/>
            <person name="Henrissat B."/>
            <person name="Schoch C.L."/>
            <person name="Horwitz B.A."/>
            <person name="Barry K.W."/>
            <person name="Condon B.J."/>
            <person name="Copeland A.C."/>
            <person name="Dhillon B."/>
            <person name="Glaser F."/>
            <person name="Hesse C.N."/>
            <person name="Kosti I."/>
            <person name="LaButti K."/>
            <person name="Lindquist E.A."/>
            <person name="Lucas S."/>
            <person name="Salamov A.A."/>
            <person name="Bradshaw R.E."/>
            <person name="Ciuffetti L."/>
            <person name="Hamelin R.C."/>
            <person name="Kema G.H.J."/>
            <person name="Lawrence C."/>
            <person name="Scott J.A."/>
            <person name="Spatafora J.W."/>
            <person name="Turgeon B.G."/>
            <person name="de Wit P.J.G.M."/>
            <person name="Zhong S."/>
            <person name="Goodwin S.B."/>
            <person name="Grigoriev I.V."/>
        </authorList>
    </citation>
    <scope>NUCLEOTIDE SEQUENCE [LARGE SCALE GENOMIC DNA]</scope>
    <source>
        <strain evidence="5 6">UAMH 10762</strain>
    </source>
</reference>
<dbReference type="STRING" id="717646.M2MNQ9"/>
<feature type="region of interest" description="Disordered" evidence="3">
    <location>
        <begin position="30"/>
        <end position="52"/>
    </location>
</feature>
<dbReference type="OrthoDB" id="4822at2759"/>
<evidence type="ECO:0000313" key="5">
    <source>
        <dbReference type="EMBL" id="EMC98326.1"/>
    </source>
</evidence>
<sequence>MNRIPTACILPIPNFGRPQPTLYSMNSSAKRKHESAAKGAHKAPKLGGAGGNGGKMSFAQKMMAKMGYQEGQGLGKEGEGIVNPIEVKLRPQGAGVGAVKERTEQYKQEQRRAAERRGEDYEGSSEEERKARRERKRKLHGMKGVGSGTSTPGAEGKLKTRYKTVADVQAAAPGLDVPPQMLRSMVDATGKQTKLLTDFAGLMTSASAPVDTEEVKIAERERLELEAFIDAWHGVQEQKIYVEEHEGQQQVEIEQEKEELEKLQAVTQAIESLQLQPDEGLESTIDDASWQQTLEKLECLQRTYEHNVERYGLVDAAIGAIAPTFKRSIAGWDPLQESNVLVSDLLRIKAILGLESTHEVATVNGHADIDDLSGKPRRQTATSSYETLIYTVWLPKMRMIVTNWDVLDYNTLIAVVQAWRPLLPAFIYGNLIDQLIVPKLATTLQTWNPKKRSHHQKQQSLQSTPLHTWIFPWLPYLPPYQLDAKASSGLLVDVKRRLRQVLGGWNISSGILPGLTEWRDLLGSEFDHILVRHLLPRLALHLSQKFDIDPSNQDLRPLEDVLKWQFSFKPDIIARLFVAEFFPKWLATLHLWLTTEDANFEEIAQWFEWWKEQIPERLSLHPEVLKQWQQGRAMMDNALDLLDQGTPLTQLPAPAAGPARPLARELARQLDAPKPPALKRRTEDIDFKDIVEAWCAEEDLTLVPLREAHSQTGLPLFRITASATGKGGIIIYFKGDLVMAQKKGDRTKYEPVVLDEQLVRRAEGK</sequence>
<evidence type="ECO:0000259" key="4">
    <source>
        <dbReference type="PROSITE" id="PS50174"/>
    </source>
</evidence>
<feature type="coiled-coil region" evidence="2">
    <location>
        <begin position="246"/>
        <end position="276"/>
    </location>
</feature>
<dbReference type="PROSITE" id="PS50174">
    <property type="entry name" value="G_PATCH"/>
    <property type="match status" value="1"/>
</dbReference>
<dbReference type="eggNOG" id="KOG2184">
    <property type="taxonomic scope" value="Eukaryota"/>
</dbReference>
<evidence type="ECO:0000256" key="1">
    <source>
        <dbReference type="ARBA" id="ARBA00010900"/>
    </source>
</evidence>
<dbReference type="KEGG" id="bcom:BAUCODRAFT_32346"/>
<dbReference type="GeneID" id="19111754"/>
<keyword evidence="6" id="KW-1185">Reference proteome</keyword>
<evidence type="ECO:0000256" key="2">
    <source>
        <dbReference type="SAM" id="Coils"/>
    </source>
</evidence>
<dbReference type="RefSeq" id="XP_007674460.1">
    <property type="nucleotide sequence ID" value="XM_007676270.1"/>
</dbReference>
<dbReference type="InterPro" id="IPR022783">
    <property type="entry name" value="GCFC_dom"/>
</dbReference>
<dbReference type="PANTHER" id="PTHR23329">
    <property type="entry name" value="TUFTELIN-INTERACTING PROTEIN 11-RELATED"/>
    <property type="match status" value="1"/>
</dbReference>
<keyword evidence="2" id="KW-0175">Coiled coil</keyword>
<dbReference type="GO" id="GO:0071008">
    <property type="term" value="C:U2-type post-mRNA release spliceosomal complex"/>
    <property type="evidence" value="ECO:0007669"/>
    <property type="project" value="TreeGrafter"/>
</dbReference>
<dbReference type="GO" id="GO:0003676">
    <property type="term" value="F:nucleic acid binding"/>
    <property type="evidence" value="ECO:0007669"/>
    <property type="project" value="InterPro"/>
</dbReference>
<evidence type="ECO:0000256" key="3">
    <source>
        <dbReference type="SAM" id="MobiDB-lite"/>
    </source>
</evidence>
<dbReference type="AlphaFoldDB" id="M2MNQ9"/>
<feature type="domain" description="G-patch" evidence="4">
    <location>
        <begin position="55"/>
        <end position="101"/>
    </location>
</feature>
<proteinExistence type="inferred from homology"/>
<dbReference type="Pfam" id="PF07842">
    <property type="entry name" value="GCFC"/>
    <property type="match status" value="1"/>
</dbReference>
<dbReference type="GO" id="GO:0000390">
    <property type="term" value="P:spliceosomal complex disassembly"/>
    <property type="evidence" value="ECO:0007669"/>
    <property type="project" value="InterPro"/>
</dbReference>
<organism evidence="5 6">
    <name type="scientific">Baudoinia panamericana (strain UAMH 10762)</name>
    <name type="common">Angels' share fungus</name>
    <name type="synonym">Baudoinia compniacensis (strain UAMH 10762)</name>
    <dbReference type="NCBI Taxonomy" id="717646"/>
    <lineage>
        <taxon>Eukaryota</taxon>
        <taxon>Fungi</taxon>
        <taxon>Dikarya</taxon>
        <taxon>Ascomycota</taxon>
        <taxon>Pezizomycotina</taxon>
        <taxon>Dothideomycetes</taxon>
        <taxon>Dothideomycetidae</taxon>
        <taxon>Mycosphaerellales</taxon>
        <taxon>Teratosphaeriaceae</taxon>
        <taxon>Baudoinia</taxon>
    </lineage>
</organism>
<dbReference type="PANTHER" id="PTHR23329:SF1">
    <property type="entry name" value="TUFTELIN-INTERACTING PROTEIN 11"/>
    <property type="match status" value="1"/>
</dbReference>
<comment type="similarity">
    <text evidence="1">Belongs to the TFP11/STIP family.</text>
</comment>
<evidence type="ECO:0000313" key="6">
    <source>
        <dbReference type="Proteomes" id="UP000011761"/>
    </source>
</evidence>
<protein>
    <recommendedName>
        <fullName evidence="4">G-patch domain-containing protein</fullName>
    </recommendedName>
</protein>
<dbReference type="Proteomes" id="UP000011761">
    <property type="component" value="Unassembled WGS sequence"/>
</dbReference>
<accession>M2MNQ9</accession>
<dbReference type="InterPro" id="IPR045211">
    <property type="entry name" value="TFP11/STIP/Ntr1"/>
</dbReference>
<gene>
    <name evidence="5" type="ORF">BAUCODRAFT_32346</name>
</gene>
<dbReference type="HOGENOM" id="CLU_007977_2_0_1"/>
<feature type="compositionally biased region" description="Basic residues" evidence="3">
    <location>
        <begin position="132"/>
        <end position="141"/>
    </location>
</feature>
<feature type="region of interest" description="Disordered" evidence="3">
    <location>
        <begin position="92"/>
        <end position="156"/>
    </location>
</feature>
<feature type="compositionally biased region" description="Basic and acidic residues" evidence="3">
    <location>
        <begin position="99"/>
        <end position="131"/>
    </location>
</feature>
<feature type="compositionally biased region" description="Basic residues" evidence="3">
    <location>
        <begin position="30"/>
        <end position="44"/>
    </location>
</feature>
<dbReference type="SMART" id="SM00443">
    <property type="entry name" value="G_patch"/>
    <property type="match status" value="1"/>
</dbReference>
<dbReference type="EMBL" id="KB445553">
    <property type="protein sequence ID" value="EMC98326.1"/>
    <property type="molecule type" value="Genomic_DNA"/>
</dbReference>
<dbReference type="InterPro" id="IPR000467">
    <property type="entry name" value="G_patch_dom"/>
</dbReference>
<dbReference type="OMA" id="CEQDIIQ"/>